<dbReference type="Proteomes" id="UP000294847">
    <property type="component" value="Chromosome 3"/>
</dbReference>
<sequence length="110" mass="11963">MDNAISAEACSFRRAGLVAVAGYPVRSTDMQRSEKSLSKLNAEAGIARFESIKESLILCRTPRGQKYGTNHAMAAGGYSTHHPEALAQHPQRNQDSTPPADRHQKNSARS</sequence>
<reference evidence="2 3" key="1">
    <citation type="journal article" date="2019" name="Mol. Biol. Evol.">
        <title>Blast fungal genomes show frequent chromosomal changes, gene gains and losses, and effector gene turnover.</title>
        <authorList>
            <person name="Gomez Luciano L.B."/>
            <person name="Jason Tsai I."/>
            <person name="Chuma I."/>
            <person name="Tosa Y."/>
            <person name="Chen Y.H."/>
            <person name="Li J.Y."/>
            <person name="Li M.Y."/>
            <person name="Jade Lu M.Y."/>
            <person name="Nakayashiki H."/>
            <person name="Li W.H."/>
        </authorList>
    </citation>
    <scope>NUCLEOTIDE SEQUENCE [LARGE SCALE GENOMIC DNA]</scope>
    <source>
        <strain evidence="2">MZ5-1-6</strain>
    </source>
</reference>
<dbReference type="EMBL" id="CP034206">
    <property type="protein sequence ID" value="QBZ58199.1"/>
    <property type="molecule type" value="Genomic_DNA"/>
</dbReference>
<proteinExistence type="predicted"/>
<feature type="region of interest" description="Disordered" evidence="1">
    <location>
        <begin position="69"/>
        <end position="110"/>
    </location>
</feature>
<dbReference type="AlphaFoldDB" id="A0A4P7N6Y8"/>
<name>A0A4P7N6Y8_PYROR</name>
<evidence type="ECO:0000256" key="1">
    <source>
        <dbReference type="SAM" id="MobiDB-lite"/>
    </source>
</evidence>
<accession>A0A4P7N6Y8</accession>
<gene>
    <name evidence="2" type="ORF">PoMZ_03144</name>
</gene>
<organism evidence="2 3">
    <name type="scientific">Pyricularia oryzae</name>
    <name type="common">Rice blast fungus</name>
    <name type="synonym">Magnaporthe oryzae</name>
    <dbReference type="NCBI Taxonomy" id="318829"/>
    <lineage>
        <taxon>Eukaryota</taxon>
        <taxon>Fungi</taxon>
        <taxon>Dikarya</taxon>
        <taxon>Ascomycota</taxon>
        <taxon>Pezizomycotina</taxon>
        <taxon>Sordariomycetes</taxon>
        <taxon>Sordariomycetidae</taxon>
        <taxon>Magnaporthales</taxon>
        <taxon>Pyriculariaceae</taxon>
        <taxon>Pyricularia</taxon>
    </lineage>
</organism>
<protein>
    <submittedName>
        <fullName evidence="2">Uncharacterized protein</fullName>
    </submittedName>
</protein>
<evidence type="ECO:0000313" key="2">
    <source>
        <dbReference type="EMBL" id="QBZ58199.1"/>
    </source>
</evidence>
<evidence type="ECO:0000313" key="3">
    <source>
        <dbReference type="Proteomes" id="UP000294847"/>
    </source>
</evidence>